<name>A0A840MQE2_9PROT</name>
<evidence type="ECO:0000313" key="2">
    <source>
        <dbReference type="Proteomes" id="UP000575898"/>
    </source>
</evidence>
<evidence type="ECO:0000313" key="1">
    <source>
        <dbReference type="EMBL" id="MBB5019299.1"/>
    </source>
</evidence>
<gene>
    <name evidence="1" type="ORF">HNQ59_002597</name>
</gene>
<accession>A0A840MQE2</accession>
<keyword evidence="2" id="KW-1185">Reference proteome</keyword>
<sequence>MAFFWPNLSLRIQSLTISVNVRRFAQQLLITAIDATYAMGYIEAVFQSLTSRKLPKNVKDLCLKLAKNAGKHWWKHTKGQDLEDTPIYESVRSRIAQLYASTMGEYLEGSLAAIKLPPFHIAKNTVVPVMWS</sequence>
<reference evidence="1 2" key="1">
    <citation type="submission" date="2020-08" db="EMBL/GenBank/DDBJ databases">
        <title>Genomic Encyclopedia of Type Strains, Phase IV (KMG-IV): sequencing the most valuable type-strain genomes for metagenomic binning, comparative biology and taxonomic classification.</title>
        <authorList>
            <person name="Goeker M."/>
        </authorList>
    </citation>
    <scope>NUCLEOTIDE SEQUENCE [LARGE SCALE GENOMIC DNA]</scope>
    <source>
        <strain evidence="1 2">DSM 27165</strain>
    </source>
</reference>
<dbReference type="RefSeq" id="WP_184039909.1">
    <property type="nucleotide sequence ID" value="NZ_JACHHY010000015.1"/>
</dbReference>
<dbReference type="EMBL" id="JACHHY010000015">
    <property type="protein sequence ID" value="MBB5019299.1"/>
    <property type="molecule type" value="Genomic_DNA"/>
</dbReference>
<protein>
    <submittedName>
        <fullName evidence="1">Uncharacterized protein</fullName>
    </submittedName>
</protein>
<proteinExistence type="predicted"/>
<organism evidence="1 2">
    <name type="scientific">Chitinivorax tropicus</name>
    <dbReference type="NCBI Taxonomy" id="714531"/>
    <lineage>
        <taxon>Bacteria</taxon>
        <taxon>Pseudomonadati</taxon>
        <taxon>Pseudomonadota</taxon>
        <taxon>Betaproteobacteria</taxon>
        <taxon>Chitinivorax</taxon>
    </lineage>
</organism>
<dbReference type="AlphaFoldDB" id="A0A840MQE2"/>
<comment type="caution">
    <text evidence="1">The sequence shown here is derived from an EMBL/GenBank/DDBJ whole genome shotgun (WGS) entry which is preliminary data.</text>
</comment>
<dbReference type="Proteomes" id="UP000575898">
    <property type="component" value="Unassembled WGS sequence"/>
</dbReference>